<dbReference type="InterPro" id="IPR015791">
    <property type="entry name" value="Antimic/Inh_G_crystallin-like"/>
</dbReference>
<dbReference type="AlphaFoldDB" id="A0A9P6Q102"/>
<dbReference type="Gene3D" id="2.60.20.30">
    <property type="match status" value="1"/>
</dbReference>
<accession>A0A9P6Q102</accession>
<proteinExistence type="predicted"/>
<evidence type="ECO:0000313" key="2">
    <source>
        <dbReference type="EMBL" id="KAG0257135.1"/>
    </source>
</evidence>
<sequence length="231" mass="25536">MKIPVLISVAALMTFAAAQSSADVASDPALIISDVGPTLQLNDEVVGMPSRDLADHDAAMDSDDDANSRRGHTSKFIAWASPGFKGHRQPVKNTEGCYILDGGAVGSYQGSNNMEYGFFRDRRCQGKMVYGWKTGSEKRIDPIIYPRSVKIRRRSDGDGNHDGDDHPMRRTLVTWERPMFSGDNQKIRGKGCQPLNGNTIMSFQGQHAYKFYARRQCSGKVLLESRGGMSR</sequence>
<evidence type="ECO:0000313" key="3">
    <source>
        <dbReference type="Proteomes" id="UP000726737"/>
    </source>
</evidence>
<keyword evidence="3" id="KW-1185">Reference proteome</keyword>
<keyword evidence="1" id="KW-0732">Signal</keyword>
<reference evidence="2" key="1">
    <citation type="journal article" date="2020" name="Fungal Divers.">
        <title>Resolving the Mortierellaceae phylogeny through synthesis of multi-gene phylogenetics and phylogenomics.</title>
        <authorList>
            <person name="Vandepol N."/>
            <person name="Liber J."/>
            <person name="Desiro A."/>
            <person name="Na H."/>
            <person name="Kennedy M."/>
            <person name="Barry K."/>
            <person name="Grigoriev I.V."/>
            <person name="Miller A.N."/>
            <person name="O'Donnell K."/>
            <person name="Stajich J.E."/>
            <person name="Bonito G."/>
        </authorList>
    </citation>
    <scope>NUCLEOTIDE SEQUENCE</scope>
    <source>
        <strain evidence="2">KOD948</strain>
    </source>
</reference>
<organism evidence="2 3">
    <name type="scientific">Mortierella polycephala</name>
    <dbReference type="NCBI Taxonomy" id="41804"/>
    <lineage>
        <taxon>Eukaryota</taxon>
        <taxon>Fungi</taxon>
        <taxon>Fungi incertae sedis</taxon>
        <taxon>Mucoromycota</taxon>
        <taxon>Mortierellomycotina</taxon>
        <taxon>Mortierellomycetes</taxon>
        <taxon>Mortierellales</taxon>
        <taxon>Mortierellaceae</taxon>
        <taxon>Mortierella</taxon>
    </lineage>
</organism>
<feature type="chain" id="PRO_5040254253" evidence="1">
    <location>
        <begin position="19"/>
        <end position="231"/>
    </location>
</feature>
<dbReference type="Proteomes" id="UP000726737">
    <property type="component" value="Unassembled WGS sequence"/>
</dbReference>
<gene>
    <name evidence="2" type="ORF">BG011_004156</name>
</gene>
<protein>
    <submittedName>
        <fullName evidence="2">Uncharacterized protein</fullName>
    </submittedName>
</protein>
<dbReference type="OrthoDB" id="2381083at2759"/>
<feature type="non-terminal residue" evidence="2">
    <location>
        <position position="231"/>
    </location>
</feature>
<name>A0A9P6Q102_9FUNG</name>
<evidence type="ECO:0000256" key="1">
    <source>
        <dbReference type="SAM" id="SignalP"/>
    </source>
</evidence>
<comment type="caution">
    <text evidence="2">The sequence shown here is derived from an EMBL/GenBank/DDBJ whole genome shotgun (WGS) entry which is preliminary data.</text>
</comment>
<dbReference type="EMBL" id="JAAAJA010000271">
    <property type="protein sequence ID" value="KAG0257135.1"/>
    <property type="molecule type" value="Genomic_DNA"/>
</dbReference>
<feature type="signal peptide" evidence="1">
    <location>
        <begin position="1"/>
        <end position="18"/>
    </location>
</feature>